<dbReference type="Gene3D" id="2.130.10.130">
    <property type="entry name" value="Integrin alpha, N-terminal"/>
    <property type="match status" value="1"/>
</dbReference>
<dbReference type="InterPro" id="IPR000413">
    <property type="entry name" value="Integrin_alpha"/>
</dbReference>
<dbReference type="PANTHER" id="PTHR23220:SF134">
    <property type="entry name" value="INTEGRIN ALPHA-2 DOMAIN-CONTAINING PROTEIN"/>
    <property type="match status" value="1"/>
</dbReference>
<dbReference type="GO" id="GO:0003676">
    <property type="term" value="F:nucleic acid binding"/>
    <property type="evidence" value="ECO:0007669"/>
    <property type="project" value="InterPro"/>
</dbReference>
<keyword evidence="4" id="KW-0677">Repeat</keyword>
<evidence type="ECO:0000256" key="5">
    <source>
        <dbReference type="ARBA" id="ARBA00022741"/>
    </source>
</evidence>
<dbReference type="InterPro" id="IPR013649">
    <property type="entry name" value="Integrin_alpha_Ig-like_1"/>
</dbReference>
<dbReference type="InterPro" id="IPR018184">
    <property type="entry name" value="Integrin_alpha_C_CS"/>
</dbReference>
<dbReference type="InterPro" id="IPR011545">
    <property type="entry name" value="DEAD/DEAH_box_helicase_dom"/>
</dbReference>
<accession>A0A9Q0ME50</accession>
<feature type="domain" description="Helicase ATP-binding" evidence="14">
    <location>
        <begin position="56"/>
        <end position="210"/>
    </location>
</feature>
<dbReference type="InterPro" id="IPR013517">
    <property type="entry name" value="FG-GAP"/>
</dbReference>
<dbReference type="SUPFAM" id="SSF52540">
    <property type="entry name" value="P-loop containing nucleoside triphosphate hydrolases"/>
    <property type="match status" value="1"/>
</dbReference>
<dbReference type="InterPro" id="IPR028994">
    <property type="entry name" value="Integrin_alpha_N"/>
</dbReference>
<evidence type="ECO:0000313" key="17">
    <source>
        <dbReference type="Proteomes" id="UP001142055"/>
    </source>
</evidence>
<dbReference type="CDD" id="cd18787">
    <property type="entry name" value="SF2_C_DEAD"/>
    <property type="match status" value="1"/>
</dbReference>
<dbReference type="Pfam" id="PF08441">
    <property type="entry name" value="Integrin_A_Ig_1"/>
    <property type="match status" value="1"/>
</dbReference>
<dbReference type="GO" id="GO:0007229">
    <property type="term" value="P:integrin-mediated signaling pathway"/>
    <property type="evidence" value="ECO:0007669"/>
    <property type="project" value="UniProtKB-KW"/>
</dbReference>
<keyword evidence="10 13" id="KW-0675">Receptor</keyword>
<name>A0A9Q0ME50_BLOTA</name>
<evidence type="ECO:0000259" key="14">
    <source>
        <dbReference type="PROSITE" id="PS51192"/>
    </source>
</evidence>
<keyword evidence="7 13" id="KW-0130">Cell adhesion</keyword>
<evidence type="ECO:0000256" key="8">
    <source>
        <dbReference type="ARBA" id="ARBA00023037"/>
    </source>
</evidence>
<feature type="repeat" description="FG-GAP" evidence="12">
    <location>
        <begin position="784"/>
        <end position="847"/>
    </location>
</feature>
<keyword evidence="13" id="KW-0812">Transmembrane</keyword>
<dbReference type="InterPro" id="IPR032695">
    <property type="entry name" value="Integrin_dom_sf"/>
</dbReference>
<dbReference type="PROSITE" id="PS51192">
    <property type="entry name" value="HELICASE_ATP_BIND_1"/>
    <property type="match status" value="1"/>
</dbReference>
<dbReference type="SMART" id="SM00487">
    <property type="entry name" value="DEXDc"/>
    <property type="match status" value="1"/>
</dbReference>
<dbReference type="PROSITE" id="PS51470">
    <property type="entry name" value="FG_GAP"/>
    <property type="match status" value="3"/>
</dbReference>
<evidence type="ECO:0000256" key="1">
    <source>
        <dbReference type="ARBA" id="ARBA00004479"/>
    </source>
</evidence>
<protein>
    <recommendedName>
        <fullName evidence="18">RNA helicase</fullName>
    </recommendedName>
</protein>
<evidence type="ECO:0000259" key="15">
    <source>
        <dbReference type="PROSITE" id="PS51194"/>
    </source>
</evidence>
<reference evidence="16" key="1">
    <citation type="submission" date="2022-12" db="EMBL/GenBank/DDBJ databases">
        <title>Genome assemblies of Blomia tropicalis.</title>
        <authorList>
            <person name="Cui Y."/>
        </authorList>
    </citation>
    <scope>NUCLEOTIDE SEQUENCE</scope>
    <source>
        <tissue evidence="16">Adult mites</tissue>
    </source>
</reference>
<dbReference type="SMART" id="SM00191">
    <property type="entry name" value="Int_alpha"/>
    <property type="match status" value="5"/>
</dbReference>
<dbReference type="SUPFAM" id="SSF69318">
    <property type="entry name" value="Integrin alpha N-terminal domain"/>
    <property type="match status" value="1"/>
</dbReference>
<evidence type="ECO:0008006" key="18">
    <source>
        <dbReference type="Google" id="ProtNLM"/>
    </source>
</evidence>
<comment type="caution">
    <text evidence="16">The sequence shown here is derived from an EMBL/GenBank/DDBJ whole genome shotgun (WGS) entry which is preliminary data.</text>
</comment>
<evidence type="ECO:0000256" key="3">
    <source>
        <dbReference type="ARBA" id="ARBA00022729"/>
    </source>
</evidence>
<keyword evidence="3" id="KW-0732">Signal</keyword>
<evidence type="ECO:0000256" key="11">
    <source>
        <dbReference type="ARBA" id="ARBA00023180"/>
    </source>
</evidence>
<feature type="transmembrane region" description="Helical" evidence="13">
    <location>
        <begin position="1310"/>
        <end position="1334"/>
    </location>
</feature>
<comment type="similarity">
    <text evidence="2 13">Belongs to the integrin alpha chain family.</text>
</comment>
<feature type="repeat" description="FG-GAP" evidence="12">
    <location>
        <begin position="659"/>
        <end position="722"/>
    </location>
</feature>
<evidence type="ECO:0000256" key="7">
    <source>
        <dbReference type="ARBA" id="ARBA00022889"/>
    </source>
</evidence>
<evidence type="ECO:0000313" key="16">
    <source>
        <dbReference type="EMBL" id="KAJ6223453.1"/>
    </source>
</evidence>
<dbReference type="Pfam" id="PF00271">
    <property type="entry name" value="Helicase_C"/>
    <property type="match status" value="1"/>
</dbReference>
<dbReference type="EMBL" id="JAPWDV010000001">
    <property type="protein sequence ID" value="KAJ6223453.1"/>
    <property type="molecule type" value="Genomic_DNA"/>
</dbReference>
<dbReference type="PROSITE" id="PS00242">
    <property type="entry name" value="INTEGRIN_ALPHA"/>
    <property type="match status" value="1"/>
</dbReference>
<dbReference type="GO" id="GO:0008305">
    <property type="term" value="C:integrin complex"/>
    <property type="evidence" value="ECO:0007669"/>
    <property type="project" value="InterPro"/>
</dbReference>
<dbReference type="Gene3D" id="3.40.50.300">
    <property type="entry name" value="P-loop containing nucleotide triphosphate hydrolases"/>
    <property type="match status" value="3"/>
</dbReference>
<dbReference type="GO" id="GO:0009897">
    <property type="term" value="C:external side of plasma membrane"/>
    <property type="evidence" value="ECO:0007669"/>
    <property type="project" value="TreeGrafter"/>
</dbReference>
<proteinExistence type="inferred from homology"/>
<keyword evidence="9 13" id="KW-0472">Membrane</keyword>
<feature type="repeat" description="FG-GAP" evidence="12">
    <location>
        <begin position="723"/>
        <end position="780"/>
    </location>
</feature>
<comment type="subcellular location">
    <subcellularLocation>
        <location evidence="1 13">Membrane</location>
        <topology evidence="1 13">Single-pass type I membrane protein</topology>
    </subcellularLocation>
</comment>
<dbReference type="SUPFAM" id="SSF69179">
    <property type="entry name" value="Integrin domains"/>
    <property type="match status" value="1"/>
</dbReference>
<keyword evidence="17" id="KW-1185">Reference proteome</keyword>
<keyword evidence="5" id="KW-0547">Nucleotide-binding</keyword>
<dbReference type="SMART" id="SM00490">
    <property type="entry name" value="HELICc"/>
    <property type="match status" value="1"/>
</dbReference>
<keyword evidence="13" id="KW-1133">Transmembrane helix</keyword>
<evidence type="ECO:0000256" key="13">
    <source>
        <dbReference type="RuleBase" id="RU003762"/>
    </source>
</evidence>
<dbReference type="GO" id="GO:0005178">
    <property type="term" value="F:integrin binding"/>
    <property type="evidence" value="ECO:0007669"/>
    <property type="project" value="TreeGrafter"/>
</dbReference>
<dbReference type="GO" id="GO:0007157">
    <property type="term" value="P:heterophilic cell-cell adhesion via plasma membrane cell adhesion molecules"/>
    <property type="evidence" value="ECO:0007669"/>
    <property type="project" value="UniProtKB-ARBA"/>
</dbReference>
<evidence type="ECO:0000256" key="4">
    <source>
        <dbReference type="ARBA" id="ARBA00022737"/>
    </source>
</evidence>
<dbReference type="InterPro" id="IPR013519">
    <property type="entry name" value="Int_alpha_beta-p"/>
</dbReference>
<dbReference type="PANTHER" id="PTHR23220">
    <property type="entry name" value="INTEGRIN ALPHA"/>
    <property type="match status" value="1"/>
</dbReference>
<keyword evidence="8 13" id="KW-0401">Integrin</keyword>
<dbReference type="Gene3D" id="1.20.5.930">
    <property type="entry name" value="Bicelle-embedded integrin alpha(iib) transmembrane segment"/>
    <property type="match status" value="1"/>
</dbReference>
<dbReference type="GO" id="GO:0007160">
    <property type="term" value="P:cell-matrix adhesion"/>
    <property type="evidence" value="ECO:0007669"/>
    <property type="project" value="TreeGrafter"/>
</dbReference>
<gene>
    <name evidence="16" type="ORF">RDWZM_001998</name>
</gene>
<dbReference type="InterPro" id="IPR001650">
    <property type="entry name" value="Helicase_C-like"/>
</dbReference>
<dbReference type="GO" id="GO:0048513">
    <property type="term" value="P:animal organ development"/>
    <property type="evidence" value="ECO:0007669"/>
    <property type="project" value="UniProtKB-ARBA"/>
</dbReference>
<keyword evidence="11" id="KW-0325">Glycoprotein</keyword>
<evidence type="ECO:0000256" key="10">
    <source>
        <dbReference type="ARBA" id="ARBA00023170"/>
    </source>
</evidence>
<evidence type="ECO:0000256" key="9">
    <source>
        <dbReference type="ARBA" id="ARBA00023136"/>
    </source>
</evidence>
<evidence type="ECO:0000256" key="2">
    <source>
        <dbReference type="ARBA" id="ARBA00008054"/>
    </source>
</evidence>
<dbReference type="OMA" id="EDNGHGA"/>
<dbReference type="PROSITE" id="PS51194">
    <property type="entry name" value="HELICASE_CTER"/>
    <property type="match status" value="1"/>
</dbReference>
<dbReference type="InterPro" id="IPR014001">
    <property type="entry name" value="Helicase_ATP-bd"/>
</dbReference>
<dbReference type="GO" id="GO:0033627">
    <property type="term" value="P:cell adhesion mediated by integrin"/>
    <property type="evidence" value="ECO:0007669"/>
    <property type="project" value="TreeGrafter"/>
</dbReference>
<dbReference type="InterPro" id="IPR027417">
    <property type="entry name" value="P-loop_NTPase"/>
</dbReference>
<feature type="domain" description="Helicase C-terminal" evidence="15">
    <location>
        <begin position="241"/>
        <end position="391"/>
    </location>
</feature>
<dbReference type="Pfam" id="PF01839">
    <property type="entry name" value="FG-GAP"/>
    <property type="match status" value="2"/>
</dbReference>
<dbReference type="Pfam" id="PF00270">
    <property type="entry name" value="DEAD"/>
    <property type="match status" value="1"/>
</dbReference>
<sequence>MTFHSFDENPSLMESFQKNDLSFESIGLDPNIVHSIYGLINHGSSIKPSSIQFGVIPVILQKKNVLFSAETGSGKTIAYLAPIIQLINQYKRCNSSNRKSPFGLVLLPSRELTEQVGNVAQQLATNTNVDLYRLNYLKHIVLDEADTLLDDTFSGEVVDILGKLNLQSNSTFVDSEETYSNGTQLICASATMPSTFNSTLEEIIDTEEDIEKVTTEKLHTLHPNVKHVFYRIHKYDRENKLIELIMADIKKKKPVIIFANRTNAVEWLANFLNENDIRCVRLTSKMSEEERFNSFRSFQDGEYDILVSTDLGSRGLDTTRVLHVINFDCPHYVSDYIHRAGRTGRLGSNGPCLVSTLVSYKQDKYMLVDLEKAIRLGTPIKNYPVEFKLPSATTSNNHHDSAHFGHSVLILQTSNRDNAFQYLVGAPNERTSVSHGGSIYRCTFVQSTNKGTCSRISARYVTKPTEEMHLGSNLVAQHNLKQQFVSCAYSKLFENVTIYNGERVFHPIGTCYQNQLNRETPIDIFEPLRNNSEMFHRIEKENRSSYYYSHAMAGFSVAFSQKENNLYLGAPGFDDWKGALIQISKSNQFNNGQKNFDHIFTLKESTRDIYLGYSIGIGQFFGTMENALTKKEYAVVGAPRVGFKGSVALVRLDEKPLKELHFYLNGTQSGEYFGSSILIVDINNDGFDDLLIGAPMYSTFKKGFSDEGRVYVYISNGKELIFIRNLYGSNKPDARFGTSMAALGDLNHDGFNDVVIGAPYEDNGHGAIYIYRGIENGISSNWSQRISASEWPTRQLFGFGFSFSSQVDIDRNGFNDLLIGSYLSNNAILLRSRPILSMQVYMKLTDEYVTLNKACTHYSLVNNAACIGISYCFDTKNFNNSYRTFVDATLIIDSMANTLNERCYIMNADNGSVTNRIKSRIEIRKQREPLCSKQFTIIMRESNQIDNFVDPIVFSLSYGLVRSQSSRVDTIFNEPVIEGQQSNITTEVYIKMCSSIARECVSRLRQQLSITIDDEDDDESEELVTGQMVELVEGKLNITINNTISLAQLDSNCQHLELSNNSTNIVCSLKSPLKEVSSIILVFNTPNTTDPVHFGFNTTIANVLKNGPIDDFVLFRQVKRAAIKVNISQIPFESVIEIQRKNYSTINQIGLKIIYPASLGPGPQLSKIVLPMNILNLNNRIPVTCEPVTMYNIVDWEVGGQFAIHKLINNSKIINMECDNSNFVCENIQCYIGPITWQELSSFIKLHSNLVMKDKDRPIFGDIEYEKIVYNVRMIVSIMDKNIESDSNRILTKNIRFTFKPVDPILDEPIPIWTFIIGIIIGLLLLLLLLIILYKCGFFNRTVKENAAKPFEDELNE</sequence>
<organism evidence="16 17">
    <name type="scientific">Blomia tropicalis</name>
    <name type="common">Mite</name>
    <dbReference type="NCBI Taxonomy" id="40697"/>
    <lineage>
        <taxon>Eukaryota</taxon>
        <taxon>Metazoa</taxon>
        <taxon>Ecdysozoa</taxon>
        <taxon>Arthropoda</taxon>
        <taxon>Chelicerata</taxon>
        <taxon>Arachnida</taxon>
        <taxon>Acari</taxon>
        <taxon>Acariformes</taxon>
        <taxon>Sarcoptiformes</taxon>
        <taxon>Astigmata</taxon>
        <taxon>Glycyphagoidea</taxon>
        <taxon>Echimyopodidae</taxon>
        <taxon>Blomia</taxon>
    </lineage>
</organism>
<keyword evidence="6" id="KW-0067">ATP-binding</keyword>
<evidence type="ECO:0000256" key="6">
    <source>
        <dbReference type="ARBA" id="ARBA00022840"/>
    </source>
</evidence>
<dbReference type="Gene3D" id="2.60.40.1460">
    <property type="entry name" value="Integrin domains. Chain A, domain 2"/>
    <property type="match status" value="1"/>
</dbReference>
<dbReference type="GO" id="GO:0005524">
    <property type="term" value="F:ATP binding"/>
    <property type="evidence" value="ECO:0007669"/>
    <property type="project" value="UniProtKB-KW"/>
</dbReference>
<evidence type="ECO:0000256" key="12">
    <source>
        <dbReference type="PROSITE-ProRule" id="PRU00803"/>
    </source>
</evidence>
<dbReference type="PRINTS" id="PR01185">
    <property type="entry name" value="INTEGRINA"/>
</dbReference>
<dbReference type="Proteomes" id="UP001142055">
    <property type="component" value="Chromosome 1"/>
</dbReference>